<dbReference type="PANTHER" id="PTHR37825">
    <property type="entry name" value="TRNA(MET) CYTIDINE ACETATE LIGASE"/>
    <property type="match status" value="1"/>
</dbReference>
<dbReference type="Proteomes" id="UP000636755">
    <property type="component" value="Unassembled WGS sequence"/>
</dbReference>
<dbReference type="EMBL" id="JACOPS010000002">
    <property type="protein sequence ID" value="MBC5728086.1"/>
    <property type="molecule type" value="Genomic_DNA"/>
</dbReference>
<comment type="function">
    <text evidence="3">Catalyzes the formation of N(4)-acetylcytidine (ac(4)C) at the wobble position of elongator tRNA(Met), using acetate and ATP as substrates. First activates an acetate ion to form acetyladenylate (Ac-AMP) and then transfers the acetyl group to tRNA to form ac(4)C34.</text>
</comment>
<evidence type="ECO:0000256" key="3">
    <source>
        <dbReference type="HAMAP-Rule" id="MF_01539"/>
    </source>
</evidence>
<gene>
    <name evidence="3" type="primary">tmcAL</name>
    <name evidence="4" type="ORF">H8R91_06030</name>
</gene>
<accession>A0ABR7HKT8</accession>
<name>A0ABR7HKT8_9FIRM</name>
<evidence type="ECO:0000313" key="5">
    <source>
        <dbReference type="Proteomes" id="UP000636755"/>
    </source>
</evidence>
<comment type="caution">
    <text evidence="3">Lacks conserved residue(s) required for the propagation of feature annotation.</text>
</comment>
<keyword evidence="2 3" id="KW-0694">RNA-binding</keyword>
<evidence type="ECO:0000256" key="2">
    <source>
        <dbReference type="ARBA" id="ARBA00022884"/>
    </source>
</evidence>
<feature type="binding site" evidence="3">
    <location>
        <begin position="6"/>
        <end position="19"/>
    </location>
    <ligand>
        <name>ATP</name>
        <dbReference type="ChEBI" id="CHEBI:30616"/>
    </ligand>
</feature>
<proteinExistence type="inferred from homology"/>
<comment type="subcellular location">
    <subcellularLocation>
        <location evidence="3">Cytoplasm</location>
    </subcellularLocation>
</comment>
<sequence>MAIGIICEFNPFHNGHKYLIQKAKSLVNEPVVVVMSTSFTQRGEIAITDKFTRAKSALLGGADLVIELPVAYAVSNAEVFAKSGVKILSSFSQLTHLAFGCENSNIELLKQTADAHKNTAVQSLVAKEMQNGSYYPKAIESAVRAIYGDKTAKILATPNNVLAVEYLKALPSNISPLPIRREGVEHDSENTENGFASASYIREQLKQGKNIAEFAPFEPTELALPDNLETALLYKLRSMSVHQLADLPDVTEGLENRIYTAVHEYNSVNEILFAVKSKRYTLARLRRILICALLNITKEIQNTEPCYARVLGFTNDGAKILKSCTLPVITSVKKGLSLGGNTEKLLKTEIFATDVFSLAVNPPKKCGADFTTPIIKI</sequence>
<dbReference type="Pfam" id="PF05636">
    <property type="entry name" value="HIGH_NTase1"/>
    <property type="match status" value="1"/>
</dbReference>
<dbReference type="InterPro" id="IPR014729">
    <property type="entry name" value="Rossmann-like_a/b/a_fold"/>
</dbReference>
<comment type="caution">
    <text evidence="4">The sequence shown here is derived from an EMBL/GenBank/DDBJ whole genome shotgun (WGS) entry which is preliminary data.</text>
</comment>
<protein>
    <recommendedName>
        <fullName evidence="3">tRNA(Met) cytidine acetate ligase</fullName>
        <ecNumber evidence="3">6.3.4.-</ecNumber>
    </recommendedName>
</protein>
<evidence type="ECO:0000256" key="1">
    <source>
        <dbReference type="ARBA" id="ARBA00022694"/>
    </source>
</evidence>
<dbReference type="InterPro" id="IPR008513">
    <property type="entry name" value="tRNA(Met)_cyd_acetate_ligase"/>
</dbReference>
<dbReference type="PANTHER" id="PTHR37825:SF1">
    <property type="entry name" value="TRNA(MET) CYTIDINE ACETATE LIGASE"/>
    <property type="match status" value="1"/>
</dbReference>
<feature type="binding site" evidence="3">
    <location>
        <position position="100"/>
    </location>
    <ligand>
        <name>ATP</name>
        <dbReference type="ChEBI" id="CHEBI:30616"/>
    </ligand>
</feature>
<dbReference type="NCBIfam" id="TIGR00125">
    <property type="entry name" value="cyt_tran_rel"/>
    <property type="match status" value="1"/>
</dbReference>
<keyword evidence="3" id="KW-0963">Cytoplasm</keyword>
<keyword evidence="3" id="KW-0820">tRNA-binding</keyword>
<keyword evidence="1 3" id="KW-0819">tRNA processing</keyword>
<keyword evidence="3" id="KW-0547">Nucleotide-binding</keyword>
<reference evidence="4 5" key="1">
    <citation type="submission" date="2020-08" db="EMBL/GenBank/DDBJ databases">
        <title>Genome public.</title>
        <authorList>
            <person name="Liu C."/>
            <person name="Sun Q."/>
        </authorList>
    </citation>
    <scope>NUCLEOTIDE SEQUENCE [LARGE SCALE GENOMIC DNA]</scope>
    <source>
        <strain evidence="4 5">NSJ-71</strain>
    </source>
</reference>
<keyword evidence="3" id="KW-0067">ATP-binding</keyword>
<comment type="similarity">
    <text evidence="3">Belongs to the TmcAL family.</text>
</comment>
<dbReference type="EC" id="6.3.4.-" evidence="3"/>
<keyword evidence="5" id="KW-1185">Reference proteome</keyword>
<dbReference type="HAMAP" id="MF_01539">
    <property type="entry name" value="TmcAL"/>
    <property type="match status" value="1"/>
</dbReference>
<dbReference type="RefSeq" id="WP_186935266.1">
    <property type="nucleotide sequence ID" value="NZ_JACOPS010000002.1"/>
</dbReference>
<feature type="binding site" evidence="3">
    <location>
        <position position="181"/>
    </location>
    <ligand>
        <name>ATP</name>
        <dbReference type="ChEBI" id="CHEBI:30616"/>
    </ligand>
</feature>
<comment type="catalytic activity">
    <reaction evidence="3">
        <text>cytidine(34) in elongator tRNA(Met) + acetate + ATP = N(4)-acetylcytidine(34) in elongator tRNA(Met) + AMP + diphosphate</text>
        <dbReference type="Rhea" id="RHEA:58144"/>
        <dbReference type="Rhea" id="RHEA-COMP:10693"/>
        <dbReference type="Rhea" id="RHEA-COMP:10694"/>
        <dbReference type="ChEBI" id="CHEBI:30089"/>
        <dbReference type="ChEBI" id="CHEBI:30616"/>
        <dbReference type="ChEBI" id="CHEBI:33019"/>
        <dbReference type="ChEBI" id="CHEBI:74900"/>
        <dbReference type="ChEBI" id="CHEBI:82748"/>
        <dbReference type="ChEBI" id="CHEBI:456215"/>
    </reaction>
</comment>
<dbReference type="SUPFAM" id="SSF52374">
    <property type="entry name" value="Nucleotidylyl transferase"/>
    <property type="match status" value="1"/>
</dbReference>
<evidence type="ECO:0000313" key="4">
    <source>
        <dbReference type="EMBL" id="MBC5728086.1"/>
    </source>
</evidence>
<feature type="binding site" evidence="3">
    <location>
        <position position="159"/>
    </location>
    <ligand>
        <name>ATP</name>
        <dbReference type="ChEBI" id="CHEBI:30616"/>
    </ligand>
</feature>
<keyword evidence="3" id="KW-0436">Ligase</keyword>
<organism evidence="4 5">
    <name type="scientific">Ruminococcus intestinalis</name>
    <dbReference type="NCBI Taxonomy" id="2763066"/>
    <lineage>
        <taxon>Bacteria</taxon>
        <taxon>Bacillati</taxon>
        <taxon>Bacillota</taxon>
        <taxon>Clostridia</taxon>
        <taxon>Eubacteriales</taxon>
        <taxon>Oscillospiraceae</taxon>
        <taxon>Ruminococcus</taxon>
    </lineage>
</organism>
<dbReference type="Gene3D" id="3.40.50.620">
    <property type="entry name" value="HUPs"/>
    <property type="match status" value="1"/>
</dbReference>
<dbReference type="InterPro" id="IPR004821">
    <property type="entry name" value="Cyt_trans-like"/>
</dbReference>